<dbReference type="SMART" id="SM00829">
    <property type="entry name" value="PKS_ER"/>
    <property type="match status" value="1"/>
</dbReference>
<dbReference type="GO" id="GO:0004022">
    <property type="term" value="F:alcohol dehydrogenase (NAD+) activity"/>
    <property type="evidence" value="ECO:0007669"/>
    <property type="project" value="UniProtKB-EC"/>
</dbReference>
<comment type="caution">
    <text evidence="3">The sequence shown here is derived from an EMBL/GenBank/DDBJ whole genome shotgun (WGS) entry which is preliminary data.</text>
</comment>
<evidence type="ECO:0000256" key="1">
    <source>
        <dbReference type="SAM" id="MobiDB-lite"/>
    </source>
</evidence>
<proteinExistence type="predicted"/>
<dbReference type="SUPFAM" id="SSF50129">
    <property type="entry name" value="GroES-like"/>
    <property type="match status" value="1"/>
</dbReference>
<dbReference type="Gene3D" id="3.90.180.10">
    <property type="entry name" value="Medium-chain alcohol dehydrogenases, catalytic domain"/>
    <property type="match status" value="1"/>
</dbReference>
<dbReference type="OrthoDB" id="4190732at2"/>
<gene>
    <name evidence="3" type="primary">adhT</name>
    <name evidence="3" type="ORF">jaqu_06810</name>
</gene>
<dbReference type="Pfam" id="PF00107">
    <property type="entry name" value="ADH_zinc_N"/>
    <property type="match status" value="1"/>
</dbReference>
<dbReference type="EC" id="1.1.1.1" evidence="3"/>
<dbReference type="EMBL" id="JYFE01000017">
    <property type="protein sequence ID" value="KIT17493.1"/>
    <property type="molecule type" value="Genomic_DNA"/>
</dbReference>
<dbReference type="CDD" id="cd08241">
    <property type="entry name" value="QOR1"/>
    <property type="match status" value="1"/>
</dbReference>
<dbReference type="InterPro" id="IPR013149">
    <property type="entry name" value="ADH-like_C"/>
</dbReference>
<dbReference type="Proteomes" id="UP000032232">
    <property type="component" value="Unassembled WGS sequence"/>
</dbReference>
<dbReference type="PANTHER" id="PTHR43677:SF4">
    <property type="entry name" value="QUINONE OXIDOREDUCTASE-LIKE PROTEIN 2"/>
    <property type="match status" value="1"/>
</dbReference>
<feature type="region of interest" description="Disordered" evidence="1">
    <location>
        <begin position="1"/>
        <end position="26"/>
    </location>
</feature>
<dbReference type="InterPro" id="IPR013154">
    <property type="entry name" value="ADH-like_N"/>
</dbReference>
<evidence type="ECO:0000313" key="4">
    <source>
        <dbReference type="Proteomes" id="UP000032232"/>
    </source>
</evidence>
<dbReference type="InterPro" id="IPR011032">
    <property type="entry name" value="GroES-like_sf"/>
</dbReference>
<keyword evidence="4" id="KW-1185">Reference proteome</keyword>
<dbReference type="Gene3D" id="3.40.50.720">
    <property type="entry name" value="NAD(P)-binding Rossmann-like Domain"/>
    <property type="match status" value="1"/>
</dbReference>
<dbReference type="RefSeq" id="WP_043917537.1">
    <property type="nucleotide sequence ID" value="NZ_FZPF01000002.1"/>
</dbReference>
<evidence type="ECO:0000313" key="3">
    <source>
        <dbReference type="EMBL" id="KIT17493.1"/>
    </source>
</evidence>
<accession>A0A0D1DBW2</accession>
<dbReference type="AlphaFoldDB" id="A0A0D1DBW2"/>
<sequence>MRHYLVHTKGEPPELRDAPEPEPGPGEVRLRIEACGLNFADLLMVDGTYQDTPDLPFVPGMEVCGTVEALGEGVEAPAIGSRVACFAGQGGLAEAGLFPARACVAVPAAMPSEIAAGFIVAYSTSHVALTWKARLQAGERLVVLGAAGGVGLTAVELGARMGADVVAVARGPDKLEVARAAGAHHLVDAEAPDLRNRLRDLGGADVVYDAVGGKLHDAAFRAMRPGGRLLVIGFASGEVPQPKLNHLLVKNVDLLGLYWGGLLKSHPHVVTDSIASLFSMYERGDIAPHVSHVLPLEKADEALELLRRRKSTGKVVVRP</sequence>
<dbReference type="STRING" id="935700.jaqu_06810"/>
<protein>
    <submittedName>
        <fullName evidence="3">AdhT protein</fullName>
        <ecNumber evidence="3">1.1.1.1</ecNumber>
    </submittedName>
</protein>
<keyword evidence="3" id="KW-0560">Oxidoreductase</keyword>
<dbReference type="PANTHER" id="PTHR43677">
    <property type="entry name" value="SHORT-CHAIN DEHYDROGENASE/REDUCTASE"/>
    <property type="match status" value="1"/>
</dbReference>
<dbReference type="SUPFAM" id="SSF51735">
    <property type="entry name" value="NAD(P)-binding Rossmann-fold domains"/>
    <property type="match status" value="1"/>
</dbReference>
<reference evidence="3 4" key="1">
    <citation type="submission" date="2015-02" db="EMBL/GenBank/DDBJ databases">
        <title>Genome Sequence of Jannaschia aquimarina DSM28248, a member of the Roseobacter clade.</title>
        <authorList>
            <person name="Voget S."/>
            <person name="Daniel R."/>
        </authorList>
    </citation>
    <scope>NUCLEOTIDE SEQUENCE [LARGE SCALE GENOMIC DNA]</scope>
    <source>
        <strain evidence="3 4">GSW-M26</strain>
    </source>
</reference>
<dbReference type="PATRIC" id="fig|935700.4.peg.719"/>
<evidence type="ECO:0000259" key="2">
    <source>
        <dbReference type="SMART" id="SM00829"/>
    </source>
</evidence>
<dbReference type="Pfam" id="PF08240">
    <property type="entry name" value="ADH_N"/>
    <property type="match status" value="1"/>
</dbReference>
<name>A0A0D1DBW2_9RHOB</name>
<dbReference type="InterPro" id="IPR020843">
    <property type="entry name" value="ER"/>
</dbReference>
<feature type="domain" description="Enoyl reductase (ER)" evidence="2">
    <location>
        <begin position="10"/>
        <end position="317"/>
    </location>
</feature>
<organism evidence="3 4">
    <name type="scientific">Jannaschia aquimarina</name>
    <dbReference type="NCBI Taxonomy" id="935700"/>
    <lineage>
        <taxon>Bacteria</taxon>
        <taxon>Pseudomonadati</taxon>
        <taxon>Pseudomonadota</taxon>
        <taxon>Alphaproteobacteria</taxon>
        <taxon>Rhodobacterales</taxon>
        <taxon>Roseobacteraceae</taxon>
        <taxon>Jannaschia</taxon>
    </lineage>
</organism>
<dbReference type="InterPro" id="IPR051397">
    <property type="entry name" value="Zn-ADH-like_protein"/>
</dbReference>
<feature type="compositionally biased region" description="Basic and acidic residues" evidence="1">
    <location>
        <begin position="8"/>
        <end position="19"/>
    </location>
</feature>
<dbReference type="InterPro" id="IPR036291">
    <property type="entry name" value="NAD(P)-bd_dom_sf"/>
</dbReference>